<dbReference type="GO" id="GO:0008283">
    <property type="term" value="P:cell population proliferation"/>
    <property type="evidence" value="ECO:0007669"/>
    <property type="project" value="UniProtKB-UniRule"/>
</dbReference>
<evidence type="ECO:0000256" key="8">
    <source>
        <dbReference type="ARBA" id="ARBA00023030"/>
    </source>
</evidence>
<comment type="similarity">
    <text evidence="2 9">Belongs to the phytosulfokine family.</text>
</comment>
<dbReference type="PANTHER" id="PTHR33285:SF22">
    <property type="entry name" value="PHYTOSULFOKINES 6-RELATED"/>
    <property type="match status" value="1"/>
</dbReference>
<reference evidence="11" key="1">
    <citation type="submission" date="2019-11" db="EMBL/GenBank/DDBJ databases">
        <authorList>
            <person name="Liu Y."/>
            <person name="Hou J."/>
            <person name="Li T.-Q."/>
            <person name="Guan C.-H."/>
            <person name="Wu X."/>
            <person name="Wu H.-Z."/>
            <person name="Ling F."/>
            <person name="Zhang R."/>
            <person name="Shi X.-G."/>
            <person name="Ren J.-P."/>
            <person name="Chen E.-F."/>
            <person name="Sun J.-M."/>
        </authorList>
    </citation>
    <scope>NUCLEOTIDE SEQUENCE</scope>
    <source>
        <strain evidence="11">Adult_tree_wgs_1</strain>
        <tissue evidence="11">Leaves</tissue>
    </source>
</reference>
<organism evidence="11 12">
    <name type="scientific">Rhododendron simsii</name>
    <name type="common">Sims's rhododendron</name>
    <dbReference type="NCBI Taxonomy" id="118357"/>
    <lineage>
        <taxon>Eukaryota</taxon>
        <taxon>Viridiplantae</taxon>
        <taxon>Streptophyta</taxon>
        <taxon>Embryophyta</taxon>
        <taxon>Tracheophyta</taxon>
        <taxon>Spermatophyta</taxon>
        <taxon>Magnoliopsida</taxon>
        <taxon>eudicotyledons</taxon>
        <taxon>Gunneridae</taxon>
        <taxon>Pentapetalae</taxon>
        <taxon>asterids</taxon>
        <taxon>Ericales</taxon>
        <taxon>Ericaceae</taxon>
        <taxon>Ericoideae</taxon>
        <taxon>Rhodoreae</taxon>
        <taxon>Rhododendron</taxon>
    </lineage>
</organism>
<comment type="PTM">
    <text evidence="9">Sulfation is important for activity and for the binding to a putative membrane receptor.</text>
</comment>
<dbReference type="AlphaFoldDB" id="A0A834G175"/>
<comment type="caution">
    <text evidence="11">The sequence shown here is derived from an EMBL/GenBank/DDBJ whole genome shotgun (WGS) entry which is preliminary data.</text>
</comment>
<dbReference type="OrthoDB" id="1914102at2759"/>
<evidence type="ECO:0000256" key="1">
    <source>
        <dbReference type="ARBA" id="ARBA00004613"/>
    </source>
</evidence>
<dbReference type="Proteomes" id="UP000626092">
    <property type="component" value="Unassembled WGS sequence"/>
</dbReference>
<keyword evidence="5 9" id="KW-0765">Sulfation</keyword>
<evidence type="ECO:0000256" key="7">
    <source>
        <dbReference type="ARBA" id="ARBA00022782"/>
    </source>
</evidence>
<name>A0A834G175_RHOSS</name>
<comment type="function">
    <text evidence="9">Promotes plant cell differentiation, organogenesis and somatic embryogenesis as well as cell proliferation.</text>
</comment>
<feature type="signal peptide" evidence="9">
    <location>
        <begin position="1"/>
        <end position="25"/>
    </location>
</feature>
<keyword evidence="7 9" id="KW-0221">Differentiation</keyword>
<sequence length="97" mass="10758">MKQSLHSAALLLSLLLLITTSQALARFLATKQGEEEPKVNEITTGGTSPTETEEDDSMNLQLMGILEDCHGGDEECEKRRMAAEAHLDYIYTQHLKP</sequence>
<dbReference type="InterPro" id="IPR009438">
    <property type="entry name" value="Phytosulfokine"/>
</dbReference>
<dbReference type="GO" id="GO:0030154">
    <property type="term" value="P:cell differentiation"/>
    <property type="evidence" value="ECO:0007669"/>
    <property type="project" value="UniProtKB-UniRule"/>
</dbReference>
<keyword evidence="12" id="KW-1185">Reference proteome</keyword>
<evidence type="ECO:0000256" key="6">
    <source>
        <dbReference type="ARBA" id="ARBA00022729"/>
    </source>
</evidence>
<dbReference type="PANTHER" id="PTHR33285">
    <property type="entry name" value="PHYTOSULFOKINES 3"/>
    <property type="match status" value="1"/>
</dbReference>
<evidence type="ECO:0000256" key="10">
    <source>
        <dbReference type="SAM" id="MobiDB-lite"/>
    </source>
</evidence>
<comment type="PTM">
    <text evidence="9">PSK-alpha is produced by endopeptidase digestion. PSK-beta is produced from PSK-alpha by exopeptidase digestion.</text>
</comment>
<evidence type="ECO:0000313" key="11">
    <source>
        <dbReference type="EMBL" id="KAF7121337.1"/>
    </source>
</evidence>
<protein>
    <recommendedName>
        <fullName evidence="9">Phytosulfokine</fullName>
    </recommendedName>
    <component>
        <recommendedName>
            <fullName evidence="9">Phytosulfokine-alpha</fullName>
            <shortName evidence="9">PSK-alpha</shortName>
            <shortName evidence="9">Phytosulfokine-a</shortName>
        </recommendedName>
    </component>
    <component>
        <recommendedName>
            <fullName evidence="9">Phytosulfokine-beta</fullName>
            <shortName evidence="9">PSK-beta</shortName>
            <shortName evidence="9">Phytosulfokine-b</shortName>
        </recommendedName>
    </component>
</protein>
<dbReference type="GO" id="GO:0005576">
    <property type="term" value="C:extracellular region"/>
    <property type="evidence" value="ECO:0007669"/>
    <property type="project" value="UniProtKB-SubCell"/>
</dbReference>
<evidence type="ECO:0000256" key="4">
    <source>
        <dbReference type="ARBA" id="ARBA00022525"/>
    </source>
</evidence>
<comment type="subcellular location">
    <subcellularLocation>
        <location evidence="1 9">Secreted</location>
    </subcellularLocation>
</comment>
<proteinExistence type="inferred from homology"/>
<accession>A0A834G175</accession>
<keyword evidence="6 9" id="KW-0732">Signal</keyword>
<keyword evidence="8 9" id="KW-0339">Growth factor</keyword>
<evidence type="ECO:0000256" key="5">
    <source>
        <dbReference type="ARBA" id="ARBA00022641"/>
    </source>
</evidence>
<evidence type="ECO:0000256" key="9">
    <source>
        <dbReference type="RuleBase" id="RU368031"/>
    </source>
</evidence>
<evidence type="ECO:0000256" key="3">
    <source>
        <dbReference type="ARBA" id="ARBA00022473"/>
    </source>
</evidence>
<gene>
    <name evidence="11" type="ORF">RHSIM_Rhsim13G0105100</name>
</gene>
<evidence type="ECO:0000313" key="12">
    <source>
        <dbReference type="Proteomes" id="UP000626092"/>
    </source>
</evidence>
<feature type="region of interest" description="Disordered" evidence="10">
    <location>
        <begin position="32"/>
        <end position="55"/>
    </location>
</feature>
<dbReference type="Pfam" id="PF06404">
    <property type="entry name" value="PSK"/>
    <property type="match status" value="1"/>
</dbReference>
<keyword evidence="3 9" id="KW-0217">Developmental protein</keyword>
<evidence type="ECO:0000256" key="2">
    <source>
        <dbReference type="ARBA" id="ARBA00010781"/>
    </source>
</evidence>
<dbReference type="EMBL" id="WJXA01000013">
    <property type="protein sequence ID" value="KAF7121337.1"/>
    <property type="molecule type" value="Genomic_DNA"/>
</dbReference>
<feature type="chain" id="PRO_5033102015" description="Phytosulfokine" evidence="9">
    <location>
        <begin position="26"/>
        <end position="97"/>
    </location>
</feature>
<dbReference type="GO" id="GO:0008083">
    <property type="term" value="F:growth factor activity"/>
    <property type="evidence" value="ECO:0007669"/>
    <property type="project" value="UniProtKB-UniRule"/>
</dbReference>
<keyword evidence="4 9" id="KW-0964">Secreted</keyword>